<dbReference type="AlphaFoldDB" id="Q09CK9"/>
<protein>
    <submittedName>
        <fullName evidence="1">Uncharacterized protein</fullName>
    </submittedName>
</protein>
<organism evidence="1 2">
    <name type="scientific">Stigmatella aurantiaca (strain DW4/3-1)</name>
    <dbReference type="NCBI Taxonomy" id="378806"/>
    <lineage>
        <taxon>Bacteria</taxon>
        <taxon>Pseudomonadati</taxon>
        <taxon>Myxococcota</taxon>
        <taxon>Myxococcia</taxon>
        <taxon>Myxococcales</taxon>
        <taxon>Cystobacterineae</taxon>
        <taxon>Archangiaceae</taxon>
        <taxon>Stigmatella</taxon>
    </lineage>
</organism>
<evidence type="ECO:0000313" key="1">
    <source>
        <dbReference type="EMBL" id="EAU69590.1"/>
    </source>
</evidence>
<name>Q09CK9_STIAD</name>
<evidence type="ECO:0000313" key="2">
    <source>
        <dbReference type="Proteomes" id="UP000032702"/>
    </source>
</evidence>
<comment type="caution">
    <text evidence="1">The sequence shown here is derived from an EMBL/GenBank/DDBJ whole genome shotgun (WGS) entry which is preliminary data.</text>
</comment>
<dbReference type="EMBL" id="AAMD01000005">
    <property type="protein sequence ID" value="EAU69590.1"/>
    <property type="molecule type" value="Genomic_DNA"/>
</dbReference>
<sequence>MLEIVAEVTPAEAMISPSTACEWALTAAASAFGP</sequence>
<accession>Q09CK9</accession>
<proteinExistence type="predicted"/>
<reference evidence="1 2" key="1">
    <citation type="submission" date="2006-04" db="EMBL/GenBank/DDBJ databases">
        <authorList>
            <person name="Nierman W.C."/>
        </authorList>
    </citation>
    <scope>NUCLEOTIDE SEQUENCE [LARGE SCALE GENOMIC DNA]</scope>
    <source>
        <strain evidence="1 2">DW4/3-1</strain>
    </source>
</reference>
<gene>
    <name evidence="1" type="ORF">STIAU_2119</name>
</gene>
<dbReference type="Proteomes" id="UP000032702">
    <property type="component" value="Unassembled WGS sequence"/>
</dbReference>